<feature type="compositionally biased region" description="Polar residues" evidence="1">
    <location>
        <begin position="45"/>
        <end position="55"/>
    </location>
</feature>
<accession>A0ABR4CMF1</accession>
<dbReference type="Proteomes" id="UP001595075">
    <property type="component" value="Unassembled WGS sequence"/>
</dbReference>
<dbReference type="EMBL" id="JAZHXI010000006">
    <property type="protein sequence ID" value="KAL2070949.1"/>
    <property type="molecule type" value="Genomic_DNA"/>
</dbReference>
<dbReference type="PANTHER" id="PTHR24148">
    <property type="entry name" value="ANKYRIN REPEAT DOMAIN-CONTAINING PROTEIN 39 HOMOLOG-RELATED"/>
    <property type="match status" value="1"/>
</dbReference>
<keyword evidence="4" id="KW-1185">Reference proteome</keyword>
<proteinExistence type="predicted"/>
<reference evidence="3 4" key="1">
    <citation type="journal article" date="2024" name="Commun. Biol.">
        <title>Comparative genomic analysis of thermophilic fungi reveals convergent evolutionary adaptations and gene losses.</title>
        <authorList>
            <person name="Steindorff A.S."/>
            <person name="Aguilar-Pontes M.V."/>
            <person name="Robinson A.J."/>
            <person name="Andreopoulos B."/>
            <person name="LaButti K."/>
            <person name="Kuo A."/>
            <person name="Mondo S."/>
            <person name="Riley R."/>
            <person name="Otillar R."/>
            <person name="Haridas S."/>
            <person name="Lipzen A."/>
            <person name="Grimwood J."/>
            <person name="Schmutz J."/>
            <person name="Clum A."/>
            <person name="Reid I.D."/>
            <person name="Moisan M.C."/>
            <person name="Butler G."/>
            <person name="Nguyen T.T.M."/>
            <person name="Dewar K."/>
            <person name="Conant G."/>
            <person name="Drula E."/>
            <person name="Henrissat B."/>
            <person name="Hansel C."/>
            <person name="Singer S."/>
            <person name="Hutchinson M.I."/>
            <person name="de Vries R.P."/>
            <person name="Natvig D.O."/>
            <person name="Powell A.J."/>
            <person name="Tsang A."/>
            <person name="Grigoriev I.V."/>
        </authorList>
    </citation>
    <scope>NUCLEOTIDE SEQUENCE [LARGE SCALE GENOMIC DNA]</scope>
    <source>
        <strain evidence="3 4">CBS 494.80</strain>
    </source>
</reference>
<evidence type="ECO:0000313" key="4">
    <source>
        <dbReference type="Proteomes" id="UP001595075"/>
    </source>
</evidence>
<dbReference type="InterPro" id="IPR052895">
    <property type="entry name" value="HetReg/Transcr_Mod"/>
</dbReference>
<dbReference type="InterPro" id="IPR010730">
    <property type="entry name" value="HET"/>
</dbReference>
<comment type="caution">
    <text evidence="3">The sequence shown here is derived from an EMBL/GenBank/DDBJ whole genome shotgun (WGS) entry which is preliminary data.</text>
</comment>
<sequence length="664" mass="75853">MAHETLDKLALSLSLAIHDEEPTSSMDSHRPDSFSSDSDNEAVDLSTSNSPSSIQLSSVHDSKILQIDQNPFIYSQFTSPESEIRLIRILPARPGSRDVRCEIFHTDLDSAPPFKALSYAWGNLEDPEYQISLNACAIAARENLYLALQHLHAQPAPVTMWIDALCINQSDTKERNEQVMKMKTIYEQAEGVVVWLGPSYQNSHLAFQLMNDIYTHRKDTPWINQRFKQHGIKNSLLALHHLLCRDYWKRMWVCQELTVAKCGNLHCGKDVTNLKSLDETQRVFYAMGERDGYENNYLFDLFPDESSTISRLLWSGLANFRQWQQAYDSQSLSFFQCLLYNNDRKATDPKDMVYGLAALANATSKYSINIDYSRSVNQIYTDLARRELEHCESLELLTRARVGPNIHHLPSWVPDWSRQSEYFFLTDAMFEEDTKYHASGDCVCDVYVSGLSDIIFLKGVTIGRVEILGEDHALESRDDLVNLARTFLSWWTLLGMTGSSGKQRQEKFGRTLSCDTMSNHRPDVWDRGEVCRTFIAMFGELCEDLLPGTHIDRELAELKRWMHSNRRDGNTRYDNRTYLGNCAALILNRRLFLGLSGMMGLAPKEAIEGDTVCIPLGCPVPMIFRKVGDHYVIIGDAYVDGYMNGEAMEMLEEGELKLETFKLH</sequence>
<gene>
    <name evidence="3" type="ORF">VTL71DRAFT_13975</name>
</gene>
<evidence type="ECO:0000256" key="1">
    <source>
        <dbReference type="SAM" id="MobiDB-lite"/>
    </source>
</evidence>
<dbReference type="PANTHER" id="PTHR24148:SF64">
    <property type="entry name" value="HETEROKARYON INCOMPATIBILITY DOMAIN-CONTAINING PROTEIN"/>
    <property type="match status" value="1"/>
</dbReference>
<dbReference type="Pfam" id="PF26639">
    <property type="entry name" value="Het-6_barrel"/>
    <property type="match status" value="1"/>
</dbReference>
<feature type="domain" description="Heterokaryon incompatibility" evidence="2">
    <location>
        <begin position="114"/>
        <end position="256"/>
    </location>
</feature>
<feature type="region of interest" description="Disordered" evidence="1">
    <location>
        <begin position="20"/>
        <end position="55"/>
    </location>
</feature>
<organism evidence="3 4">
    <name type="scientific">Oculimacula yallundae</name>
    <dbReference type="NCBI Taxonomy" id="86028"/>
    <lineage>
        <taxon>Eukaryota</taxon>
        <taxon>Fungi</taxon>
        <taxon>Dikarya</taxon>
        <taxon>Ascomycota</taxon>
        <taxon>Pezizomycotina</taxon>
        <taxon>Leotiomycetes</taxon>
        <taxon>Helotiales</taxon>
        <taxon>Ploettnerulaceae</taxon>
        <taxon>Oculimacula</taxon>
    </lineage>
</organism>
<protein>
    <recommendedName>
        <fullName evidence="2">Heterokaryon incompatibility domain-containing protein</fullName>
    </recommendedName>
</protein>
<feature type="compositionally biased region" description="Basic and acidic residues" evidence="1">
    <location>
        <begin position="20"/>
        <end position="32"/>
    </location>
</feature>
<dbReference type="Pfam" id="PF06985">
    <property type="entry name" value="HET"/>
    <property type="match status" value="1"/>
</dbReference>
<evidence type="ECO:0000313" key="3">
    <source>
        <dbReference type="EMBL" id="KAL2070949.1"/>
    </source>
</evidence>
<name>A0ABR4CMF1_9HELO</name>
<evidence type="ECO:0000259" key="2">
    <source>
        <dbReference type="Pfam" id="PF06985"/>
    </source>
</evidence>